<dbReference type="InterPro" id="IPR019108">
    <property type="entry name" value="Caa3_assmbl_CtaG-rel"/>
</dbReference>
<accession>A0A5C8Z5U2</accession>
<feature type="transmembrane region" description="Helical" evidence="7">
    <location>
        <begin position="263"/>
        <end position="281"/>
    </location>
</feature>
<comment type="caution">
    <text evidence="8">The sequence shown here is derived from an EMBL/GenBank/DDBJ whole genome shotgun (WGS) entry which is preliminary data.</text>
</comment>
<dbReference type="OrthoDB" id="5241646at2"/>
<evidence type="ECO:0000256" key="6">
    <source>
        <dbReference type="SAM" id="MobiDB-lite"/>
    </source>
</evidence>
<dbReference type="GO" id="GO:0005886">
    <property type="term" value="C:plasma membrane"/>
    <property type="evidence" value="ECO:0007669"/>
    <property type="project" value="UniProtKB-SubCell"/>
</dbReference>
<feature type="transmembrane region" description="Helical" evidence="7">
    <location>
        <begin position="146"/>
        <end position="166"/>
    </location>
</feature>
<keyword evidence="5 7" id="KW-0472">Membrane</keyword>
<evidence type="ECO:0000256" key="1">
    <source>
        <dbReference type="ARBA" id="ARBA00004651"/>
    </source>
</evidence>
<keyword evidence="9" id="KW-1185">Reference proteome</keyword>
<feature type="transmembrane region" description="Helical" evidence="7">
    <location>
        <begin position="20"/>
        <end position="44"/>
    </location>
</feature>
<sequence>MALASGEGELPAAGPSLQTLLSLTAGGLHVLPVLISVVGLAYFAGAVKLWRSGRRWSVWATTSFMAGCALVLAVTVSGVEVYGSRIFSIFMFQQLTLMMAAPVLLVLGRPGTLLLKALPRRGRAAVLGRPVLAAALWGLRSRLGRVLLHPVVCLPLFLACFYGMYLTDLAGVLLSSPAGHTAAEVAFLAAGVLFTVPVLSNDPLPAVHAPMTQAAEVLLEAFLHAFFGVIIMMASTPLVPHFADPPPGWGVDVMADQAVAGGLAWSYGEIPSVLLLVVIFVRWRRSDEAAASARDRYVEEHGDAELEAYNAHLAALAAGSPARHDADGRTTPDPSSRSGSETGSETGSATGPGTGS</sequence>
<protein>
    <submittedName>
        <fullName evidence="8">Cytochrome c oxidase assembly protein</fullName>
    </submittedName>
</protein>
<evidence type="ECO:0000256" key="4">
    <source>
        <dbReference type="ARBA" id="ARBA00022989"/>
    </source>
</evidence>
<reference evidence="8 9" key="1">
    <citation type="submission" date="2019-07" db="EMBL/GenBank/DDBJ databases">
        <title>Quadrisphaera sp. strain DD2A genome sequencing and assembly.</title>
        <authorList>
            <person name="Kim I."/>
        </authorList>
    </citation>
    <scope>NUCLEOTIDE SEQUENCE [LARGE SCALE GENOMIC DNA]</scope>
    <source>
        <strain evidence="8 9">DD2A</strain>
    </source>
</reference>
<evidence type="ECO:0000256" key="7">
    <source>
        <dbReference type="SAM" id="Phobius"/>
    </source>
</evidence>
<feature type="compositionally biased region" description="Low complexity" evidence="6">
    <location>
        <begin position="334"/>
        <end position="349"/>
    </location>
</feature>
<feature type="transmembrane region" description="Helical" evidence="7">
    <location>
        <begin position="178"/>
        <end position="200"/>
    </location>
</feature>
<feature type="region of interest" description="Disordered" evidence="6">
    <location>
        <begin position="318"/>
        <end position="356"/>
    </location>
</feature>
<feature type="transmembrane region" description="Helical" evidence="7">
    <location>
        <begin position="56"/>
        <end position="74"/>
    </location>
</feature>
<dbReference type="Pfam" id="PF09678">
    <property type="entry name" value="Caa3_CtaG"/>
    <property type="match status" value="1"/>
</dbReference>
<keyword evidence="4 7" id="KW-1133">Transmembrane helix</keyword>
<evidence type="ECO:0000313" key="9">
    <source>
        <dbReference type="Proteomes" id="UP000321234"/>
    </source>
</evidence>
<organism evidence="8 9">
    <name type="scientific">Quadrisphaera setariae</name>
    <dbReference type="NCBI Taxonomy" id="2593304"/>
    <lineage>
        <taxon>Bacteria</taxon>
        <taxon>Bacillati</taxon>
        <taxon>Actinomycetota</taxon>
        <taxon>Actinomycetes</taxon>
        <taxon>Kineosporiales</taxon>
        <taxon>Kineosporiaceae</taxon>
        <taxon>Quadrisphaera</taxon>
    </lineage>
</organism>
<dbReference type="EMBL" id="VKAC01000014">
    <property type="protein sequence ID" value="TXR52501.1"/>
    <property type="molecule type" value="Genomic_DNA"/>
</dbReference>
<comment type="subcellular location">
    <subcellularLocation>
        <location evidence="1">Cell membrane</location>
        <topology evidence="1">Multi-pass membrane protein</topology>
    </subcellularLocation>
</comment>
<gene>
    <name evidence="8" type="ORF">FMM08_19630</name>
</gene>
<name>A0A5C8Z5U2_9ACTN</name>
<dbReference type="RefSeq" id="WP_139713940.1">
    <property type="nucleotide sequence ID" value="NZ_VKAC01000014.1"/>
</dbReference>
<proteinExistence type="predicted"/>
<dbReference type="AlphaFoldDB" id="A0A5C8Z5U2"/>
<keyword evidence="3 7" id="KW-0812">Transmembrane</keyword>
<keyword evidence="2" id="KW-1003">Cell membrane</keyword>
<evidence type="ECO:0000313" key="8">
    <source>
        <dbReference type="EMBL" id="TXR52501.1"/>
    </source>
</evidence>
<evidence type="ECO:0000256" key="3">
    <source>
        <dbReference type="ARBA" id="ARBA00022692"/>
    </source>
</evidence>
<feature type="transmembrane region" description="Helical" evidence="7">
    <location>
        <begin position="86"/>
        <end position="107"/>
    </location>
</feature>
<evidence type="ECO:0000256" key="2">
    <source>
        <dbReference type="ARBA" id="ARBA00022475"/>
    </source>
</evidence>
<feature type="transmembrane region" description="Helical" evidence="7">
    <location>
        <begin position="221"/>
        <end position="243"/>
    </location>
</feature>
<dbReference type="Proteomes" id="UP000321234">
    <property type="component" value="Unassembled WGS sequence"/>
</dbReference>
<evidence type="ECO:0000256" key="5">
    <source>
        <dbReference type="ARBA" id="ARBA00023136"/>
    </source>
</evidence>